<protein>
    <submittedName>
        <fullName evidence="2">Uncharacterized protein</fullName>
    </submittedName>
</protein>
<reference evidence="3" key="1">
    <citation type="journal article" date="2015" name="PLoS Genet.">
        <title>Genome Sequence and Transcriptome Analyses of Chrysochromulina tobin: Metabolic Tools for Enhanced Algal Fitness in the Prominent Order Prymnesiales (Haptophyceae).</title>
        <authorList>
            <person name="Hovde B.T."/>
            <person name="Deodato C.R."/>
            <person name="Hunsperger H.M."/>
            <person name="Ryken S.A."/>
            <person name="Yost W."/>
            <person name="Jha R.K."/>
            <person name="Patterson J."/>
            <person name="Monnat R.J. Jr."/>
            <person name="Barlow S.B."/>
            <person name="Starkenburg S.R."/>
            <person name="Cattolico R.A."/>
        </authorList>
    </citation>
    <scope>NUCLEOTIDE SEQUENCE</scope>
    <source>
        <strain evidence="3">CCMP291</strain>
    </source>
</reference>
<comment type="caution">
    <text evidence="2">The sequence shown here is derived from an EMBL/GenBank/DDBJ whole genome shotgun (WGS) entry which is preliminary data.</text>
</comment>
<evidence type="ECO:0000313" key="3">
    <source>
        <dbReference type="Proteomes" id="UP000037460"/>
    </source>
</evidence>
<proteinExistence type="predicted"/>
<dbReference type="EMBL" id="JWZX01002773">
    <property type="protein sequence ID" value="KOO27023.1"/>
    <property type="molecule type" value="Genomic_DNA"/>
</dbReference>
<evidence type="ECO:0000313" key="2">
    <source>
        <dbReference type="EMBL" id="KOO27023.1"/>
    </source>
</evidence>
<organism evidence="2 3">
    <name type="scientific">Chrysochromulina tobinii</name>
    <dbReference type="NCBI Taxonomy" id="1460289"/>
    <lineage>
        <taxon>Eukaryota</taxon>
        <taxon>Haptista</taxon>
        <taxon>Haptophyta</taxon>
        <taxon>Prymnesiophyceae</taxon>
        <taxon>Prymnesiales</taxon>
        <taxon>Chrysochromulinaceae</taxon>
        <taxon>Chrysochromulina</taxon>
    </lineage>
</organism>
<dbReference type="Proteomes" id="UP000037460">
    <property type="component" value="Unassembled WGS sequence"/>
</dbReference>
<sequence>MIRAQLAPRDASAATQVRDEPHAAHEAHIELGDEIGDAHAAMARRPPRDARAMPVLAAAAAEDDLVPVEKHAAAHLGATAISIREHEQVLVKGRWLVT</sequence>
<feature type="region of interest" description="Disordered" evidence="1">
    <location>
        <begin position="1"/>
        <end position="24"/>
    </location>
</feature>
<evidence type="ECO:0000256" key="1">
    <source>
        <dbReference type="SAM" id="MobiDB-lite"/>
    </source>
</evidence>
<dbReference type="AlphaFoldDB" id="A0A0M0JLA0"/>
<name>A0A0M0JLA0_9EUKA</name>
<accession>A0A0M0JLA0</accession>
<gene>
    <name evidence="2" type="ORF">Ctob_005738</name>
</gene>
<keyword evidence="3" id="KW-1185">Reference proteome</keyword>